<dbReference type="PROSITE" id="PS51318">
    <property type="entry name" value="TAT"/>
    <property type="match status" value="1"/>
</dbReference>
<dbReference type="PANTHER" id="PTHR43737">
    <property type="entry name" value="BLL7424 PROTEIN"/>
    <property type="match status" value="1"/>
</dbReference>
<dbReference type="InterPro" id="IPR010869">
    <property type="entry name" value="DUF1501"/>
</dbReference>
<protein>
    <recommendedName>
        <fullName evidence="3">Sulfatase</fullName>
    </recommendedName>
</protein>
<dbReference type="SUPFAM" id="SSF53649">
    <property type="entry name" value="Alkaline phosphatase-like"/>
    <property type="match status" value="1"/>
</dbReference>
<dbReference type="Proteomes" id="UP000318017">
    <property type="component" value="Chromosome"/>
</dbReference>
<accession>A0A518G6G9</accession>
<evidence type="ECO:0008006" key="3">
    <source>
        <dbReference type="Google" id="ProtNLM"/>
    </source>
</evidence>
<dbReference type="KEGG" id="ahel:Q31a_25020"/>
<dbReference type="EMBL" id="CP036298">
    <property type="protein sequence ID" value="QDV24188.1"/>
    <property type="molecule type" value="Genomic_DNA"/>
</dbReference>
<evidence type="ECO:0000313" key="1">
    <source>
        <dbReference type="EMBL" id="QDV24188.1"/>
    </source>
</evidence>
<reference evidence="1 2" key="1">
    <citation type="submission" date="2019-02" db="EMBL/GenBank/DDBJ databases">
        <title>Deep-cultivation of Planctomycetes and their phenomic and genomic characterization uncovers novel biology.</title>
        <authorList>
            <person name="Wiegand S."/>
            <person name="Jogler M."/>
            <person name="Boedeker C."/>
            <person name="Pinto D."/>
            <person name="Vollmers J."/>
            <person name="Rivas-Marin E."/>
            <person name="Kohn T."/>
            <person name="Peeters S.H."/>
            <person name="Heuer A."/>
            <person name="Rast P."/>
            <person name="Oberbeckmann S."/>
            <person name="Bunk B."/>
            <person name="Jeske O."/>
            <person name="Meyerdierks A."/>
            <person name="Storesund J.E."/>
            <person name="Kallscheuer N."/>
            <person name="Luecker S."/>
            <person name="Lage O.M."/>
            <person name="Pohl T."/>
            <person name="Merkel B.J."/>
            <person name="Hornburger P."/>
            <person name="Mueller R.-W."/>
            <person name="Bruemmer F."/>
            <person name="Labrenz M."/>
            <person name="Spormann A.M."/>
            <person name="Op den Camp H."/>
            <person name="Overmann J."/>
            <person name="Amann R."/>
            <person name="Jetten M.S.M."/>
            <person name="Mascher T."/>
            <person name="Medema M.H."/>
            <person name="Devos D.P."/>
            <person name="Kaster A.-K."/>
            <person name="Ovreas L."/>
            <person name="Rohde M."/>
            <person name="Galperin M.Y."/>
            <person name="Jogler C."/>
        </authorList>
    </citation>
    <scope>NUCLEOTIDE SEQUENCE [LARGE SCALE GENOMIC DNA]</scope>
    <source>
        <strain evidence="1 2">Q31a</strain>
    </source>
</reference>
<name>A0A518G6G9_9BACT</name>
<dbReference type="AlphaFoldDB" id="A0A518G6G9"/>
<gene>
    <name evidence="1" type="ORF">Q31a_25020</name>
</gene>
<dbReference type="OrthoDB" id="127333at2"/>
<keyword evidence="2" id="KW-1185">Reference proteome</keyword>
<organism evidence="1 2">
    <name type="scientific">Aureliella helgolandensis</name>
    <dbReference type="NCBI Taxonomy" id="2527968"/>
    <lineage>
        <taxon>Bacteria</taxon>
        <taxon>Pseudomonadati</taxon>
        <taxon>Planctomycetota</taxon>
        <taxon>Planctomycetia</taxon>
        <taxon>Pirellulales</taxon>
        <taxon>Pirellulaceae</taxon>
        <taxon>Aureliella</taxon>
    </lineage>
</organism>
<dbReference type="Pfam" id="PF07394">
    <property type="entry name" value="DUF1501"/>
    <property type="match status" value="1"/>
</dbReference>
<dbReference type="PANTHER" id="PTHR43737:SF1">
    <property type="entry name" value="DUF1501 DOMAIN-CONTAINING PROTEIN"/>
    <property type="match status" value="1"/>
</dbReference>
<proteinExistence type="predicted"/>
<sequence length="500" mass="54341">MNNPEHLSILGRRLLDRRGFLGTAGLSTAGLALASLLDADGLLADDVRTVSGKTPIRPNIDPNTPYAARPAHFEMPAKQVLVIYCPGAVSHVDTFDYKPALIKLHGQKPPGLPAVTFEGPTGNIAKPFWEFKPRGETGKMVSELLPNLANQVDDFCFFHALTTDTSAHPQGENFMNTGFTMEGFPSFGAWVTYALGTENQELPSFVAINDPRGLARSGKNNFGNGFLPAAFQAADFTAKNPPNNLHRPAGLTRGADRGTVQLLQRLNAKHLEKYPGDANLAGRIASYELAGRMQTSVPEVMDLSGETESTLKAYGIEGGSELRGHYARNCILARRLLEKGVRIVQLFNGSDPAGGNGITNWDSHSDIAETHAMQAEIMDQPTAALLADLKQRGMLEHTLVVWATEFGRMPFLQANGTGRDHNPSAFTCFLAGAGVKKGFSYGESDEFGFEAAVDKTTVYDFNATLLHLMGLDHERLTFYHNGLERRLTNVHGQVIHDVLA</sequence>
<dbReference type="InterPro" id="IPR006311">
    <property type="entry name" value="TAT_signal"/>
</dbReference>
<dbReference type="InterPro" id="IPR017850">
    <property type="entry name" value="Alkaline_phosphatase_core_sf"/>
</dbReference>
<evidence type="ECO:0000313" key="2">
    <source>
        <dbReference type="Proteomes" id="UP000318017"/>
    </source>
</evidence>
<dbReference type="RefSeq" id="WP_145077661.1">
    <property type="nucleotide sequence ID" value="NZ_CP036298.1"/>
</dbReference>